<protein>
    <submittedName>
        <fullName evidence="2">Uncharacterized protein</fullName>
    </submittedName>
</protein>
<keyword evidence="1" id="KW-0472">Membrane</keyword>
<keyword evidence="1" id="KW-1133">Transmembrane helix</keyword>
<gene>
    <name evidence="2" type="ORF">NQ317_000762</name>
</gene>
<feature type="transmembrane region" description="Helical" evidence="1">
    <location>
        <begin position="12"/>
        <end position="30"/>
    </location>
</feature>
<name>A0ABQ9IYQ0_9CUCU</name>
<evidence type="ECO:0000256" key="1">
    <source>
        <dbReference type="SAM" id="Phobius"/>
    </source>
</evidence>
<sequence>MNEDLTRLNCNANTLALIIDVMLISICFWLRQRSRLSVLSDRLIPFYTIATSENNTFILHIILREPLRSINDPDFVL</sequence>
<reference evidence="2" key="1">
    <citation type="journal article" date="2023" name="Insect Mol. Biol.">
        <title>Genome sequencing provides insights into the evolution of gene families encoding plant cell wall-degrading enzymes in longhorned beetles.</title>
        <authorList>
            <person name="Shin N.R."/>
            <person name="Okamura Y."/>
            <person name="Kirsch R."/>
            <person name="Pauchet Y."/>
        </authorList>
    </citation>
    <scope>NUCLEOTIDE SEQUENCE</scope>
    <source>
        <strain evidence="2">MMC_N1</strain>
    </source>
</reference>
<proteinExistence type="predicted"/>
<keyword evidence="1" id="KW-0812">Transmembrane</keyword>
<dbReference type="EMBL" id="JAPWTJ010001852">
    <property type="protein sequence ID" value="KAJ8969192.1"/>
    <property type="molecule type" value="Genomic_DNA"/>
</dbReference>
<keyword evidence="3" id="KW-1185">Reference proteome</keyword>
<evidence type="ECO:0000313" key="2">
    <source>
        <dbReference type="EMBL" id="KAJ8969192.1"/>
    </source>
</evidence>
<dbReference type="Proteomes" id="UP001162164">
    <property type="component" value="Unassembled WGS sequence"/>
</dbReference>
<accession>A0ABQ9IYQ0</accession>
<evidence type="ECO:0000313" key="3">
    <source>
        <dbReference type="Proteomes" id="UP001162164"/>
    </source>
</evidence>
<comment type="caution">
    <text evidence="2">The sequence shown here is derived from an EMBL/GenBank/DDBJ whole genome shotgun (WGS) entry which is preliminary data.</text>
</comment>
<organism evidence="2 3">
    <name type="scientific">Molorchus minor</name>
    <dbReference type="NCBI Taxonomy" id="1323400"/>
    <lineage>
        <taxon>Eukaryota</taxon>
        <taxon>Metazoa</taxon>
        <taxon>Ecdysozoa</taxon>
        <taxon>Arthropoda</taxon>
        <taxon>Hexapoda</taxon>
        <taxon>Insecta</taxon>
        <taxon>Pterygota</taxon>
        <taxon>Neoptera</taxon>
        <taxon>Endopterygota</taxon>
        <taxon>Coleoptera</taxon>
        <taxon>Polyphaga</taxon>
        <taxon>Cucujiformia</taxon>
        <taxon>Chrysomeloidea</taxon>
        <taxon>Cerambycidae</taxon>
        <taxon>Lamiinae</taxon>
        <taxon>Monochamini</taxon>
        <taxon>Molorchus</taxon>
    </lineage>
</organism>